<reference evidence="1 2" key="1">
    <citation type="journal article" date="2018" name="PLoS Pathog.">
        <title>Evolution of structural diversity of trichothecenes, a family of toxins produced by plant pathogenic and entomopathogenic fungi.</title>
        <authorList>
            <person name="Proctor R.H."/>
            <person name="McCormick S.P."/>
            <person name="Kim H.S."/>
            <person name="Cardoza R.E."/>
            <person name="Stanley A.M."/>
            <person name="Lindo L."/>
            <person name="Kelly A."/>
            <person name="Brown D.W."/>
            <person name="Lee T."/>
            <person name="Vaughan M.M."/>
            <person name="Alexander N.J."/>
            <person name="Busman M."/>
            <person name="Gutierrez S."/>
        </authorList>
    </citation>
    <scope>NUCLEOTIDE SEQUENCE [LARGE SCALE GENOMIC DNA]</scope>
    <source>
        <strain evidence="1 2">NRRL 20695</strain>
    </source>
</reference>
<dbReference type="AlphaFoldDB" id="A0A395T4Q4"/>
<evidence type="ECO:0000313" key="2">
    <source>
        <dbReference type="Proteomes" id="UP000266234"/>
    </source>
</evidence>
<gene>
    <name evidence="1" type="ORF">FLONG3_2245</name>
</gene>
<comment type="caution">
    <text evidence="1">The sequence shown here is derived from an EMBL/GenBank/DDBJ whole genome shotgun (WGS) entry which is preliminary data.</text>
</comment>
<dbReference type="Proteomes" id="UP000266234">
    <property type="component" value="Unassembled WGS sequence"/>
</dbReference>
<dbReference type="PANTHER" id="PTHR33099">
    <property type="entry name" value="FE2OG DIOXYGENASE DOMAIN-CONTAINING PROTEIN"/>
    <property type="match status" value="1"/>
</dbReference>
<evidence type="ECO:0000313" key="1">
    <source>
        <dbReference type="EMBL" id="RGP79497.1"/>
    </source>
</evidence>
<name>A0A395T4Q4_9HYPO</name>
<dbReference type="OrthoDB" id="27483at2759"/>
<protein>
    <submittedName>
        <fullName evidence="1">Uncharacterized protein</fullName>
    </submittedName>
</protein>
<keyword evidence="2" id="KW-1185">Reference proteome</keyword>
<accession>A0A395T4Q4</accession>
<sequence length="729" mass="81650">MGISAPIRAEIYKMLLYEQGAMFKPHTDIEKIPGMFGTLVISLPSNHTGGDVVLMIYIRVPASTGSVILGRLALKGPDLTRVAALFQACSGLPVVIFLALVEKMEMGGVYDSYESQYNGPGSIGKYDYKGSKKPRRCIGDVFQSTLAVKIVKDLNDDVVSGEMFINEEHLLEPYVFHDIDPDTEDFQGHTGNTGALATHWYHLGSLVIVPHDSVSDFLSQAQKDRWDLGTLPEAQINWLARRCLKPDAQDYLITAMVNLVEHAALQHGQYSLFETILEKLSHILPSDWYSWLREWLIRNDGEEKALARFSKVKSGLSLAMSSHDSLYHRFESLSHLVPLSTDLRTDAIPTPDPIMDWARQTIRNFLHGYGPLEATIEDGLSMANMALYFDDPILFLTESAIPVFEKQISAPSFRFEVLARLRDLIAEGKLPSEEAMNLCRTMSRLLIASQDFTLLRDADILAAKEKKRAYEPWTTGNSSDLGREPEPATTHQTLGDFFIFLLKSSTETDNLKDQFMTKVIKQADKLPAAELFSMWIPYLRSSVEALQKENVPLTTPLYKKFFSALVLATLRCYLGPEPPKAFGWSVAGVDCPCGNCKKLNAFLALPTVVSARFPTNKNRRFHVHKQIERARIGYTHETDRNTIPNTMVVTKTIQPGHVKLQNWRARRKQCAKAFGEFGVERLKTLLGSSYVEVERLGPRPARTTTSQSPVVGKKRAAAGTFEVIDLTSD</sequence>
<dbReference type="EMBL" id="PXOG01000044">
    <property type="protein sequence ID" value="RGP79497.1"/>
    <property type="molecule type" value="Genomic_DNA"/>
</dbReference>
<organism evidence="1 2">
    <name type="scientific">Fusarium longipes</name>
    <dbReference type="NCBI Taxonomy" id="694270"/>
    <lineage>
        <taxon>Eukaryota</taxon>
        <taxon>Fungi</taxon>
        <taxon>Dikarya</taxon>
        <taxon>Ascomycota</taxon>
        <taxon>Pezizomycotina</taxon>
        <taxon>Sordariomycetes</taxon>
        <taxon>Hypocreomycetidae</taxon>
        <taxon>Hypocreales</taxon>
        <taxon>Nectriaceae</taxon>
        <taxon>Fusarium</taxon>
    </lineage>
</organism>
<dbReference type="PANTHER" id="PTHR33099:SF7">
    <property type="entry name" value="MYND-TYPE DOMAIN-CONTAINING PROTEIN"/>
    <property type="match status" value="1"/>
</dbReference>
<proteinExistence type="predicted"/>